<dbReference type="STRING" id="1149755.A0A2J6S0Q0"/>
<feature type="domain" description="Sodium/calcium exchanger membrane region" evidence="9">
    <location>
        <begin position="11"/>
        <end position="147"/>
    </location>
</feature>
<evidence type="ECO:0000256" key="7">
    <source>
        <dbReference type="SAM" id="MobiDB-lite"/>
    </source>
</evidence>
<feature type="region of interest" description="Disordered" evidence="7">
    <location>
        <begin position="162"/>
        <end position="240"/>
    </location>
</feature>
<dbReference type="Pfam" id="PF01699">
    <property type="entry name" value="Na_Ca_ex"/>
    <property type="match status" value="2"/>
</dbReference>
<feature type="transmembrane region" description="Helical" evidence="8">
    <location>
        <begin position="395"/>
        <end position="414"/>
    </location>
</feature>
<feature type="transmembrane region" description="Helical" evidence="8">
    <location>
        <begin position="45"/>
        <end position="65"/>
    </location>
</feature>
<keyword evidence="3" id="KW-0050">Antiport</keyword>
<feature type="domain" description="Sodium/calcium exchanger membrane region" evidence="9">
    <location>
        <begin position="275"/>
        <end position="408"/>
    </location>
</feature>
<comment type="similarity">
    <text evidence="2">Belongs to the Ca(2+):cation antiporter (CaCA) (TC 2.A.19) family. SLC24A subfamily.</text>
</comment>
<dbReference type="GO" id="GO:0005262">
    <property type="term" value="F:calcium channel activity"/>
    <property type="evidence" value="ECO:0007669"/>
    <property type="project" value="TreeGrafter"/>
</dbReference>
<feature type="transmembrane region" description="Helical" evidence="8">
    <location>
        <begin position="108"/>
        <end position="126"/>
    </location>
</feature>
<evidence type="ECO:0000256" key="5">
    <source>
        <dbReference type="ARBA" id="ARBA00022989"/>
    </source>
</evidence>
<keyword evidence="4 8" id="KW-0812">Transmembrane</keyword>
<evidence type="ECO:0000256" key="1">
    <source>
        <dbReference type="ARBA" id="ARBA00004141"/>
    </source>
</evidence>
<feature type="transmembrane region" description="Helical" evidence="8">
    <location>
        <begin position="369"/>
        <end position="389"/>
    </location>
</feature>
<evidence type="ECO:0000256" key="2">
    <source>
        <dbReference type="ARBA" id="ARBA00005364"/>
    </source>
</evidence>
<evidence type="ECO:0000256" key="4">
    <source>
        <dbReference type="ARBA" id="ARBA00022692"/>
    </source>
</evidence>
<keyword evidence="11" id="KW-1185">Reference proteome</keyword>
<evidence type="ECO:0000256" key="8">
    <source>
        <dbReference type="SAM" id="Phobius"/>
    </source>
</evidence>
<feature type="transmembrane region" description="Helical" evidence="8">
    <location>
        <begin position="296"/>
        <end position="315"/>
    </location>
</feature>
<dbReference type="AlphaFoldDB" id="A0A2J6S0Q0"/>
<evidence type="ECO:0000256" key="6">
    <source>
        <dbReference type="ARBA" id="ARBA00023136"/>
    </source>
</evidence>
<keyword evidence="6 8" id="KW-0472">Membrane</keyword>
<dbReference type="GO" id="GO:0008273">
    <property type="term" value="F:calcium, potassium:sodium antiporter activity"/>
    <property type="evidence" value="ECO:0007669"/>
    <property type="project" value="TreeGrafter"/>
</dbReference>
<dbReference type="Gene3D" id="1.20.1420.30">
    <property type="entry name" value="NCX, central ion-binding region"/>
    <property type="match status" value="2"/>
</dbReference>
<dbReference type="InterPro" id="IPR004837">
    <property type="entry name" value="NaCa_Exmemb"/>
</dbReference>
<proteinExistence type="inferred from homology"/>
<feature type="compositionally biased region" description="Polar residues" evidence="7">
    <location>
        <begin position="193"/>
        <end position="207"/>
    </location>
</feature>
<sequence>MIDYDNVCFNIASFIGGLFVLEFGADKFVDHTAKVAERLRIPPTLIALLTAGAEWEELVVVIAAIAQHESPLAMGNIVGSSISNILGAFSLGLIFSSTNTTFDKSAKIYTGVLLGVTTLFTLFILFFQNLGRFGGVVLILTFVIYIISIAWAIYKGIVEPPVDSDSDSDSDSESSDSSDDDDESFAPLKKTGNRSISPQSSTTTLHGNDNEHDIETAPKSSRKSRSRSASPTPLPQQDPEACPLAEEMFDEVNLGDPVQVQKAGKHSTPYHLANLTFGFLALSLSGYILSHSISTISASFNLSSSLLGVTLLSFATTLPEKLVSIVSSRRGESGIVIANTAGSNIFLVTLCAGVLFCSGDLASLKLEGVTTFEVGAMWLSSVVLFGIVMFGGRRWMGWALFGAYVAFIGGEFVLDRRS</sequence>
<evidence type="ECO:0000256" key="3">
    <source>
        <dbReference type="ARBA" id="ARBA00022449"/>
    </source>
</evidence>
<evidence type="ECO:0000313" key="11">
    <source>
        <dbReference type="Proteomes" id="UP000235786"/>
    </source>
</evidence>
<dbReference type="Proteomes" id="UP000235786">
    <property type="component" value="Unassembled WGS sequence"/>
</dbReference>
<feature type="transmembrane region" description="Helical" evidence="8">
    <location>
        <begin position="335"/>
        <end position="357"/>
    </location>
</feature>
<feature type="transmembrane region" description="Helical" evidence="8">
    <location>
        <begin position="77"/>
        <end position="96"/>
    </location>
</feature>
<dbReference type="FunFam" id="1.20.1420.30:FF:000039">
    <property type="entry name" value="WGS project CABT00000000 data, contig 2.3"/>
    <property type="match status" value="1"/>
</dbReference>
<keyword evidence="3" id="KW-0813">Transport</keyword>
<dbReference type="InterPro" id="IPR004481">
    <property type="entry name" value="K/Na/Ca-exchanger"/>
</dbReference>
<feature type="transmembrane region" description="Helical" evidence="8">
    <location>
        <begin position="133"/>
        <end position="154"/>
    </location>
</feature>
<dbReference type="PANTHER" id="PTHR10846:SF8">
    <property type="entry name" value="INNER MEMBRANE PROTEIN YRBG"/>
    <property type="match status" value="1"/>
</dbReference>
<feature type="compositionally biased region" description="Acidic residues" evidence="7">
    <location>
        <begin position="162"/>
        <end position="184"/>
    </location>
</feature>
<dbReference type="EMBL" id="KZ613941">
    <property type="protein sequence ID" value="PMD44354.1"/>
    <property type="molecule type" value="Genomic_DNA"/>
</dbReference>
<keyword evidence="5 8" id="KW-1133">Transmembrane helix</keyword>
<dbReference type="InterPro" id="IPR044880">
    <property type="entry name" value="NCX_ion-bd_dom_sf"/>
</dbReference>
<accession>A0A2J6S0Q0</accession>
<name>A0A2J6S0Q0_HYAVF</name>
<organism evidence="10 11">
    <name type="scientific">Hyaloscypha variabilis (strain UAMH 11265 / GT02V1 / F)</name>
    <name type="common">Meliniomyces variabilis</name>
    <dbReference type="NCBI Taxonomy" id="1149755"/>
    <lineage>
        <taxon>Eukaryota</taxon>
        <taxon>Fungi</taxon>
        <taxon>Dikarya</taxon>
        <taxon>Ascomycota</taxon>
        <taxon>Pezizomycotina</taxon>
        <taxon>Leotiomycetes</taxon>
        <taxon>Helotiales</taxon>
        <taxon>Hyaloscyphaceae</taxon>
        <taxon>Hyaloscypha</taxon>
        <taxon>Hyaloscypha variabilis</taxon>
    </lineage>
</organism>
<dbReference type="PANTHER" id="PTHR10846">
    <property type="entry name" value="SODIUM/POTASSIUM/CALCIUM EXCHANGER"/>
    <property type="match status" value="1"/>
</dbReference>
<evidence type="ECO:0000259" key="9">
    <source>
        <dbReference type="Pfam" id="PF01699"/>
    </source>
</evidence>
<evidence type="ECO:0000313" key="10">
    <source>
        <dbReference type="EMBL" id="PMD44354.1"/>
    </source>
</evidence>
<gene>
    <name evidence="10" type="ORF">L207DRAFT_453936</name>
</gene>
<comment type="subcellular location">
    <subcellularLocation>
        <location evidence="1">Membrane</location>
        <topology evidence="1">Multi-pass membrane protein</topology>
    </subcellularLocation>
</comment>
<protein>
    <recommendedName>
        <fullName evidence="9">Sodium/calcium exchanger membrane region domain-containing protein</fullName>
    </recommendedName>
</protein>
<feature type="transmembrane region" description="Helical" evidence="8">
    <location>
        <begin position="7"/>
        <end position="25"/>
    </location>
</feature>
<dbReference type="GO" id="GO:0005886">
    <property type="term" value="C:plasma membrane"/>
    <property type="evidence" value="ECO:0007669"/>
    <property type="project" value="TreeGrafter"/>
</dbReference>
<feature type="transmembrane region" description="Helical" evidence="8">
    <location>
        <begin position="270"/>
        <end position="289"/>
    </location>
</feature>
<dbReference type="OrthoDB" id="2127281at2759"/>
<dbReference type="GO" id="GO:0006874">
    <property type="term" value="P:intracellular calcium ion homeostasis"/>
    <property type="evidence" value="ECO:0007669"/>
    <property type="project" value="TreeGrafter"/>
</dbReference>
<reference evidence="10 11" key="1">
    <citation type="submission" date="2016-04" db="EMBL/GenBank/DDBJ databases">
        <title>A degradative enzymes factory behind the ericoid mycorrhizal symbiosis.</title>
        <authorList>
            <consortium name="DOE Joint Genome Institute"/>
            <person name="Martino E."/>
            <person name="Morin E."/>
            <person name="Grelet G."/>
            <person name="Kuo A."/>
            <person name="Kohler A."/>
            <person name="Daghino S."/>
            <person name="Barry K."/>
            <person name="Choi C."/>
            <person name="Cichocki N."/>
            <person name="Clum A."/>
            <person name="Copeland A."/>
            <person name="Hainaut M."/>
            <person name="Haridas S."/>
            <person name="Labutti K."/>
            <person name="Lindquist E."/>
            <person name="Lipzen A."/>
            <person name="Khouja H.-R."/>
            <person name="Murat C."/>
            <person name="Ohm R."/>
            <person name="Olson A."/>
            <person name="Spatafora J."/>
            <person name="Veneault-Fourrey C."/>
            <person name="Henrissat B."/>
            <person name="Grigoriev I."/>
            <person name="Martin F."/>
            <person name="Perotto S."/>
        </authorList>
    </citation>
    <scope>NUCLEOTIDE SEQUENCE [LARGE SCALE GENOMIC DNA]</scope>
    <source>
        <strain evidence="10 11">F</strain>
    </source>
</reference>